<organism evidence="1 2">
    <name type="scientific">Melia azedarach</name>
    <name type="common">Chinaberry tree</name>
    <dbReference type="NCBI Taxonomy" id="155640"/>
    <lineage>
        <taxon>Eukaryota</taxon>
        <taxon>Viridiplantae</taxon>
        <taxon>Streptophyta</taxon>
        <taxon>Embryophyta</taxon>
        <taxon>Tracheophyta</taxon>
        <taxon>Spermatophyta</taxon>
        <taxon>Magnoliopsida</taxon>
        <taxon>eudicotyledons</taxon>
        <taxon>Gunneridae</taxon>
        <taxon>Pentapetalae</taxon>
        <taxon>rosids</taxon>
        <taxon>malvids</taxon>
        <taxon>Sapindales</taxon>
        <taxon>Meliaceae</taxon>
        <taxon>Melia</taxon>
    </lineage>
</organism>
<keyword evidence="1" id="KW-0689">Ribosomal protein</keyword>
<reference evidence="1 2" key="1">
    <citation type="journal article" date="2023" name="Science">
        <title>Complex scaffold remodeling in plant triterpene biosynthesis.</title>
        <authorList>
            <person name="De La Pena R."/>
            <person name="Hodgson H."/>
            <person name="Liu J.C."/>
            <person name="Stephenson M.J."/>
            <person name="Martin A.C."/>
            <person name="Owen C."/>
            <person name="Harkess A."/>
            <person name="Leebens-Mack J."/>
            <person name="Jimenez L.E."/>
            <person name="Osbourn A."/>
            <person name="Sattely E.S."/>
        </authorList>
    </citation>
    <scope>NUCLEOTIDE SEQUENCE [LARGE SCALE GENOMIC DNA]</scope>
    <source>
        <strain evidence="2">cv. JPN11</strain>
        <tissue evidence="1">Leaf</tissue>
    </source>
</reference>
<comment type="caution">
    <text evidence="1">The sequence shown here is derived from an EMBL/GenBank/DDBJ whole genome shotgun (WGS) entry which is preliminary data.</text>
</comment>
<dbReference type="Proteomes" id="UP001164539">
    <property type="component" value="Chromosome 2"/>
</dbReference>
<evidence type="ECO:0000313" key="1">
    <source>
        <dbReference type="EMBL" id="KAJ4726649.1"/>
    </source>
</evidence>
<evidence type="ECO:0000313" key="2">
    <source>
        <dbReference type="Proteomes" id="UP001164539"/>
    </source>
</evidence>
<proteinExistence type="predicted"/>
<accession>A0ACC1YU13</accession>
<dbReference type="EMBL" id="CM051395">
    <property type="protein sequence ID" value="KAJ4726649.1"/>
    <property type="molecule type" value="Genomic_DNA"/>
</dbReference>
<keyword evidence="1" id="KW-0687">Ribonucleoprotein</keyword>
<protein>
    <submittedName>
        <fullName evidence="1">50S ribosomal protein like</fullName>
    </submittedName>
</protein>
<gene>
    <name evidence="1" type="ORF">OWV82_005325</name>
</gene>
<sequence length="105" mass="11918">MLWLFMLLCCRAIAMGVRSNTKNTVVPNVEVKKEKVIYVVVVHAAMLQGHCNGSKVKYKKHCSACEQGRQLIGTTVFWPVPHKLRKKKHARILTLAEHIVRGMPI</sequence>
<name>A0ACC1YU13_MELAZ</name>
<keyword evidence="2" id="KW-1185">Reference proteome</keyword>